<dbReference type="PANTHER" id="PTHR30616:SF3">
    <property type="entry name" value="PURINE NUCLEOSIDE PHOSPHORYLASE"/>
    <property type="match status" value="1"/>
</dbReference>
<dbReference type="GO" id="GO:0017061">
    <property type="term" value="F:S-methyl-5-thioadenosine phosphorylase activity"/>
    <property type="evidence" value="ECO:0007669"/>
    <property type="project" value="UniProtKB-EC"/>
</dbReference>
<evidence type="ECO:0000256" key="4">
    <source>
        <dbReference type="ARBA" id="ARBA00022723"/>
    </source>
</evidence>
<evidence type="ECO:0000256" key="6">
    <source>
        <dbReference type="ARBA" id="ARBA00047989"/>
    </source>
</evidence>
<comment type="catalytic activity">
    <reaction evidence="7">
        <text>adenosine + phosphate = alpha-D-ribose 1-phosphate + adenine</text>
        <dbReference type="Rhea" id="RHEA:27642"/>
        <dbReference type="ChEBI" id="CHEBI:16335"/>
        <dbReference type="ChEBI" id="CHEBI:16708"/>
        <dbReference type="ChEBI" id="CHEBI:43474"/>
        <dbReference type="ChEBI" id="CHEBI:57720"/>
        <dbReference type="EC" id="2.4.2.1"/>
    </reaction>
    <physiologicalReaction direction="left-to-right" evidence="7">
        <dbReference type="Rhea" id="RHEA:27643"/>
    </physiologicalReaction>
</comment>
<evidence type="ECO:0000313" key="9">
    <source>
        <dbReference type="EMBL" id="OOS22862.1"/>
    </source>
</evidence>
<dbReference type="SUPFAM" id="SSF64438">
    <property type="entry name" value="CNF1/YfiH-like putative cysteine hydrolases"/>
    <property type="match status" value="1"/>
</dbReference>
<dbReference type="PANTHER" id="PTHR30616">
    <property type="entry name" value="UNCHARACTERIZED PROTEIN YFIH"/>
    <property type="match status" value="1"/>
</dbReference>
<protein>
    <recommendedName>
        <fullName evidence="11">Multicopper polyphenol oxidase</fullName>
    </recommendedName>
</protein>
<dbReference type="InterPro" id="IPR011324">
    <property type="entry name" value="Cytotoxic_necrot_fac-like_cat"/>
</dbReference>
<comment type="caution">
    <text evidence="9">The sequence shown here is derived from an EMBL/GenBank/DDBJ whole genome shotgun (WGS) entry which is preliminary data.</text>
</comment>
<evidence type="ECO:0000256" key="3">
    <source>
        <dbReference type="ARBA" id="ARBA00022679"/>
    </source>
</evidence>
<comment type="similarity">
    <text evidence="2">Belongs to the purine nucleoside phosphorylase YfiH/LACC1 family.</text>
</comment>
<dbReference type="Gene3D" id="3.60.140.10">
    <property type="entry name" value="CNF1/YfiH-like putative cysteine hydrolases"/>
    <property type="match status" value="1"/>
</dbReference>
<evidence type="ECO:0008006" key="11">
    <source>
        <dbReference type="Google" id="ProtNLM"/>
    </source>
</evidence>
<dbReference type="AlphaFoldDB" id="A0A1T0CKI8"/>
<evidence type="ECO:0000256" key="2">
    <source>
        <dbReference type="ARBA" id="ARBA00007353"/>
    </source>
</evidence>
<comment type="catalytic activity">
    <reaction evidence="6">
        <text>adenosine + H2O + H(+) = inosine + NH4(+)</text>
        <dbReference type="Rhea" id="RHEA:24408"/>
        <dbReference type="ChEBI" id="CHEBI:15377"/>
        <dbReference type="ChEBI" id="CHEBI:15378"/>
        <dbReference type="ChEBI" id="CHEBI:16335"/>
        <dbReference type="ChEBI" id="CHEBI:17596"/>
        <dbReference type="ChEBI" id="CHEBI:28938"/>
        <dbReference type="EC" id="3.5.4.4"/>
    </reaction>
    <physiologicalReaction direction="left-to-right" evidence="6">
        <dbReference type="Rhea" id="RHEA:24409"/>
    </physiologicalReaction>
</comment>
<keyword evidence="5" id="KW-0862">Zinc</keyword>
<evidence type="ECO:0000256" key="7">
    <source>
        <dbReference type="ARBA" id="ARBA00048968"/>
    </source>
</evidence>
<dbReference type="STRING" id="90241.B0682_01285"/>
<dbReference type="CDD" id="cd16833">
    <property type="entry name" value="YfiH"/>
    <property type="match status" value="1"/>
</dbReference>
<keyword evidence="4" id="KW-0479">Metal-binding</keyword>
<evidence type="ECO:0000256" key="1">
    <source>
        <dbReference type="ARBA" id="ARBA00000553"/>
    </source>
</evidence>
<dbReference type="RefSeq" id="WP_078306285.1">
    <property type="nucleotide sequence ID" value="NZ_CP147511.1"/>
</dbReference>
<keyword evidence="3" id="KW-0808">Transferase</keyword>
<keyword evidence="10" id="KW-1185">Reference proteome</keyword>
<dbReference type="InterPro" id="IPR003730">
    <property type="entry name" value="Cu_polyphenol_OxRdtase"/>
</dbReference>
<dbReference type="Proteomes" id="UP000191094">
    <property type="component" value="Unassembled WGS sequence"/>
</dbReference>
<comment type="catalytic activity">
    <reaction evidence="8">
        <text>S-methyl-5'-thioadenosine + phosphate = 5-(methylsulfanyl)-alpha-D-ribose 1-phosphate + adenine</text>
        <dbReference type="Rhea" id="RHEA:11852"/>
        <dbReference type="ChEBI" id="CHEBI:16708"/>
        <dbReference type="ChEBI" id="CHEBI:17509"/>
        <dbReference type="ChEBI" id="CHEBI:43474"/>
        <dbReference type="ChEBI" id="CHEBI:58533"/>
        <dbReference type="EC" id="2.4.2.28"/>
    </reaction>
    <physiologicalReaction direction="left-to-right" evidence="8">
        <dbReference type="Rhea" id="RHEA:11853"/>
    </physiologicalReaction>
</comment>
<comment type="catalytic activity">
    <reaction evidence="1">
        <text>inosine + phosphate = alpha-D-ribose 1-phosphate + hypoxanthine</text>
        <dbReference type="Rhea" id="RHEA:27646"/>
        <dbReference type="ChEBI" id="CHEBI:17368"/>
        <dbReference type="ChEBI" id="CHEBI:17596"/>
        <dbReference type="ChEBI" id="CHEBI:43474"/>
        <dbReference type="ChEBI" id="CHEBI:57720"/>
        <dbReference type="EC" id="2.4.2.1"/>
    </reaction>
    <physiologicalReaction direction="left-to-right" evidence="1">
        <dbReference type="Rhea" id="RHEA:27647"/>
    </physiologicalReaction>
</comment>
<reference evidence="9 10" key="1">
    <citation type="submission" date="2017-02" db="EMBL/GenBank/DDBJ databases">
        <title>Draft genome sequence of Moraxella lincolnii CCUG 9405T type strain.</title>
        <authorList>
            <person name="Salva-Serra F."/>
            <person name="Engstrom-Jakobsson H."/>
            <person name="Thorell K."/>
            <person name="Jaen-Luchoro D."/>
            <person name="Gonzales-Siles L."/>
            <person name="Karlsson R."/>
            <person name="Yazdan S."/>
            <person name="Boulund F."/>
            <person name="Johnning A."/>
            <person name="Engstrand L."/>
            <person name="Kristiansson E."/>
            <person name="Moore E."/>
        </authorList>
    </citation>
    <scope>NUCLEOTIDE SEQUENCE [LARGE SCALE GENOMIC DNA]</scope>
    <source>
        <strain evidence="9 10">CCUG 9405</strain>
    </source>
</reference>
<name>A0A1T0CKI8_9GAMM</name>
<sequence length="360" mass="39636">MQPSPYFKPDFKPWRVIHQDNDIMVVQTLAKNNTDTDNTLVLNDAMIADDAPYGAFNLGLHVQDDANKVLANRAYLLANLSQQSTNVSINVNINVNDKPTTNGDNVIHRIHWLNQVHGNAIIDGDEQMLSIKAPNADALFSRNKGVALAIMTADCVPICLHFVDLGMIACIHAGWQGLANGIIKKTINTVLQSAKALQSATNNQQPSNHSCPNPAGLTIKAFMGACIGGQNYEVGIDLAHKLVSQSLAHHADLSSEHISHANNNVHNNAHNSIVKNHNADNKLFNLITQAHAQPQKTWLNIQALAIWQLEQIGRQAQINIQLYNRQAPCGYADDAYYSHRRATHMGQKHTGRMAMLIVRC</sequence>
<dbReference type="InterPro" id="IPR038371">
    <property type="entry name" value="Cu_polyphenol_OxRdtase_sf"/>
</dbReference>
<dbReference type="GO" id="GO:0005507">
    <property type="term" value="F:copper ion binding"/>
    <property type="evidence" value="ECO:0007669"/>
    <property type="project" value="TreeGrafter"/>
</dbReference>
<gene>
    <name evidence="9" type="ORF">B0682_01285</name>
</gene>
<evidence type="ECO:0000313" key="10">
    <source>
        <dbReference type="Proteomes" id="UP000191094"/>
    </source>
</evidence>
<accession>A0A1T0CKI8</accession>
<dbReference type="EMBL" id="MUYT01000001">
    <property type="protein sequence ID" value="OOS22862.1"/>
    <property type="molecule type" value="Genomic_DNA"/>
</dbReference>
<dbReference type="OrthoDB" id="4279at2"/>
<proteinExistence type="inferred from homology"/>
<evidence type="ECO:0000256" key="8">
    <source>
        <dbReference type="ARBA" id="ARBA00049893"/>
    </source>
</evidence>
<evidence type="ECO:0000256" key="5">
    <source>
        <dbReference type="ARBA" id="ARBA00022833"/>
    </source>
</evidence>
<dbReference type="Pfam" id="PF02578">
    <property type="entry name" value="Cu-oxidase_4"/>
    <property type="match status" value="1"/>
</dbReference>
<organism evidence="9 10">
    <name type="scientific">Lwoffella lincolnii</name>
    <dbReference type="NCBI Taxonomy" id="90241"/>
    <lineage>
        <taxon>Bacteria</taxon>
        <taxon>Pseudomonadati</taxon>
        <taxon>Pseudomonadota</taxon>
        <taxon>Gammaproteobacteria</taxon>
        <taxon>Moraxellales</taxon>
        <taxon>Moraxellaceae</taxon>
        <taxon>Lwoffella</taxon>
    </lineage>
</organism>